<dbReference type="Proteomes" id="UP000703038">
    <property type="component" value="Unassembled WGS sequence"/>
</dbReference>
<name>A0ABS2KYK3_9NOCA</name>
<comment type="caution">
    <text evidence="1">The sequence shown here is derived from an EMBL/GenBank/DDBJ whole genome shotgun (WGS) entry which is preliminary data.</text>
</comment>
<sequence length="306" mass="33332">MPLCVDQAFPPLLNTASTTIRVVACRCFTGMGDIHERGSMPGHLLSGPVAVVASESAASADPIDGACDVTDEIIRDPDIGTVMGLWARKGLWVGGEPEGGDEDVRWLQGPSRFVDLRRPVQRPDFEGVECWNDLQPEHRRWIATQDGFAGTLQRTGNHFRWNRYVELHPSSRIDEGVMSGDASTLVETGLGADFTEHWQRTYSSPEHCGAIELHDGGVARAVLVRCGSLFGWAKSDPNAVHGLEIALGVVHEGNWIVEVSSLPYREGAHLAPVVRPGIVRLLDADACGTESAHHWNITYSEGNLDL</sequence>
<dbReference type="EMBL" id="JAFBBK010000001">
    <property type="protein sequence ID" value="MBM7417012.1"/>
    <property type="molecule type" value="Genomic_DNA"/>
</dbReference>
<evidence type="ECO:0000313" key="2">
    <source>
        <dbReference type="Proteomes" id="UP000703038"/>
    </source>
</evidence>
<gene>
    <name evidence="1" type="ORF">JOE42_003745</name>
</gene>
<keyword evidence="2" id="KW-1185">Reference proteome</keyword>
<organism evidence="1 2">
    <name type="scientific">Rhodococcoides corynebacterioides</name>
    <dbReference type="NCBI Taxonomy" id="53972"/>
    <lineage>
        <taxon>Bacteria</taxon>
        <taxon>Bacillati</taxon>
        <taxon>Actinomycetota</taxon>
        <taxon>Actinomycetes</taxon>
        <taxon>Mycobacteriales</taxon>
        <taxon>Nocardiaceae</taxon>
        <taxon>Rhodococcoides</taxon>
    </lineage>
</organism>
<evidence type="ECO:0000313" key="1">
    <source>
        <dbReference type="EMBL" id="MBM7417012.1"/>
    </source>
</evidence>
<accession>A0ABS2KYK3</accession>
<dbReference type="RefSeq" id="WP_204869684.1">
    <property type="nucleotide sequence ID" value="NZ_JAFBBK010000001.1"/>
</dbReference>
<protein>
    <submittedName>
        <fullName evidence="1">Uncharacterized protein</fullName>
    </submittedName>
</protein>
<proteinExistence type="predicted"/>
<reference evidence="1 2" key="1">
    <citation type="submission" date="2021-01" db="EMBL/GenBank/DDBJ databases">
        <title>Genomics of switchgrass bacterial isolates.</title>
        <authorList>
            <person name="Shade A."/>
        </authorList>
    </citation>
    <scope>NUCLEOTIDE SEQUENCE [LARGE SCALE GENOMIC DNA]</scope>
    <source>
        <strain evidence="1 2">PvP111</strain>
    </source>
</reference>